<dbReference type="InterPro" id="IPR050546">
    <property type="entry name" value="Glycosyl_Hydrlase_16"/>
</dbReference>
<dbReference type="SUPFAM" id="SSF49899">
    <property type="entry name" value="Concanavalin A-like lectins/glucanases"/>
    <property type="match status" value="1"/>
</dbReference>
<accession>A0AAD7EG65</accession>
<feature type="signal peptide" evidence="1">
    <location>
        <begin position="1"/>
        <end position="20"/>
    </location>
</feature>
<dbReference type="AlphaFoldDB" id="A0AAD7EG65"/>
<dbReference type="Gene3D" id="2.60.120.200">
    <property type="match status" value="1"/>
</dbReference>
<dbReference type="PANTHER" id="PTHR10963">
    <property type="entry name" value="GLYCOSYL HYDROLASE-RELATED"/>
    <property type="match status" value="1"/>
</dbReference>
<dbReference type="GO" id="GO:0004553">
    <property type="term" value="F:hydrolase activity, hydrolyzing O-glycosyl compounds"/>
    <property type="evidence" value="ECO:0007669"/>
    <property type="project" value="InterPro"/>
</dbReference>
<evidence type="ECO:0000256" key="1">
    <source>
        <dbReference type="SAM" id="SignalP"/>
    </source>
</evidence>
<comment type="caution">
    <text evidence="3">The sequence shown here is derived from an EMBL/GenBank/DDBJ whole genome shotgun (WGS) entry which is preliminary data.</text>
</comment>
<dbReference type="Proteomes" id="UP001218218">
    <property type="component" value="Unassembled WGS sequence"/>
</dbReference>
<dbReference type="PROSITE" id="PS51762">
    <property type="entry name" value="GH16_2"/>
    <property type="match status" value="1"/>
</dbReference>
<evidence type="ECO:0000259" key="2">
    <source>
        <dbReference type="PROSITE" id="PS51762"/>
    </source>
</evidence>
<dbReference type="GO" id="GO:0005975">
    <property type="term" value="P:carbohydrate metabolic process"/>
    <property type="evidence" value="ECO:0007669"/>
    <property type="project" value="InterPro"/>
</dbReference>
<gene>
    <name evidence="3" type="ORF">DFH08DRAFT_1030419</name>
</gene>
<keyword evidence="1" id="KW-0732">Signal</keyword>
<evidence type="ECO:0000313" key="3">
    <source>
        <dbReference type="EMBL" id="KAJ7321831.1"/>
    </source>
</evidence>
<proteinExistence type="predicted"/>
<sequence>MPSISTSLLVISLFLATASAAIPAMPGYHVGLGIDHSKWAQAVGPTGNNGELQVYTAGAGNVHLSGDGQLYIIPTKSGNTWYSGRIESMASQSCAAGGAMVFQAELWVPDFTGVPAKFAGLWPAFWTLGQNFRSGAGWPKCGEWDIFEVYNGLGTLNKGTIHFENPDGSRNDAFARLVNYAGGQYHTWAFKVDRRNPDWKQQKLTWYLDGTEYYSITGAQIGEFTQWTELAYNPYFVILNMAVGGDYPGYPTAQTIGGYDASLRVRYVAVYKTD</sequence>
<dbReference type="PANTHER" id="PTHR10963:SF60">
    <property type="entry name" value="GRAM-NEGATIVE BACTERIA-BINDING PROTEIN 1-RELATED"/>
    <property type="match status" value="1"/>
</dbReference>
<organism evidence="3 4">
    <name type="scientific">Mycena albidolilacea</name>
    <dbReference type="NCBI Taxonomy" id="1033008"/>
    <lineage>
        <taxon>Eukaryota</taxon>
        <taxon>Fungi</taxon>
        <taxon>Dikarya</taxon>
        <taxon>Basidiomycota</taxon>
        <taxon>Agaricomycotina</taxon>
        <taxon>Agaricomycetes</taxon>
        <taxon>Agaricomycetidae</taxon>
        <taxon>Agaricales</taxon>
        <taxon>Marasmiineae</taxon>
        <taxon>Mycenaceae</taxon>
        <taxon>Mycena</taxon>
    </lineage>
</organism>
<name>A0AAD7EG65_9AGAR</name>
<feature type="domain" description="GH16" evidence="2">
    <location>
        <begin position="37"/>
        <end position="274"/>
    </location>
</feature>
<dbReference type="EMBL" id="JARIHO010000049">
    <property type="protein sequence ID" value="KAJ7321831.1"/>
    <property type="molecule type" value="Genomic_DNA"/>
</dbReference>
<dbReference type="InterPro" id="IPR000757">
    <property type="entry name" value="Beta-glucanase-like"/>
</dbReference>
<reference evidence="3" key="1">
    <citation type="submission" date="2023-03" db="EMBL/GenBank/DDBJ databases">
        <title>Massive genome expansion in bonnet fungi (Mycena s.s.) driven by repeated elements and novel gene families across ecological guilds.</title>
        <authorList>
            <consortium name="Lawrence Berkeley National Laboratory"/>
            <person name="Harder C.B."/>
            <person name="Miyauchi S."/>
            <person name="Viragh M."/>
            <person name="Kuo A."/>
            <person name="Thoen E."/>
            <person name="Andreopoulos B."/>
            <person name="Lu D."/>
            <person name="Skrede I."/>
            <person name="Drula E."/>
            <person name="Henrissat B."/>
            <person name="Morin E."/>
            <person name="Kohler A."/>
            <person name="Barry K."/>
            <person name="LaButti K."/>
            <person name="Morin E."/>
            <person name="Salamov A."/>
            <person name="Lipzen A."/>
            <person name="Mereny Z."/>
            <person name="Hegedus B."/>
            <person name="Baldrian P."/>
            <person name="Stursova M."/>
            <person name="Weitz H."/>
            <person name="Taylor A."/>
            <person name="Grigoriev I.V."/>
            <person name="Nagy L.G."/>
            <person name="Martin F."/>
            <person name="Kauserud H."/>
        </authorList>
    </citation>
    <scope>NUCLEOTIDE SEQUENCE</scope>
    <source>
        <strain evidence="3">CBHHK002</strain>
    </source>
</reference>
<protein>
    <submittedName>
        <fullName evidence="3">Glycoside hydrolase family 16 protein</fullName>
    </submittedName>
</protein>
<keyword evidence="4" id="KW-1185">Reference proteome</keyword>
<keyword evidence="3" id="KW-0378">Hydrolase</keyword>
<dbReference type="Pfam" id="PF26113">
    <property type="entry name" value="GH16_XgeA"/>
    <property type="match status" value="1"/>
</dbReference>
<dbReference type="InterPro" id="IPR013320">
    <property type="entry name" value="ConA-like_dom_sf"/>
</dbReference>
<feature type="chain" id="PRO_5042209665" evidence="1">
    <location>
        <begin position="21"/>
        <end position="274"/>
    </location>
</feature>
<evidence type="ECO:0000313" key="4">
    <source>
        <dbReference type="Proteomes" id="UP001218218"/>
    </source>
</evidence>